<feature type="compositionally biased region" description="Basic and acidic residues" evidence="1">
    <location>
        <begin position="340"/>
        <end position="353"/>
    </location>
</feature>
<feature type="chain" id="PRO_5040737520" evidence="2">
    <location>
        <begin position="29"/>
        <end position="405"/>
    </location>
</feature>
<evidence type="ECO:0000256" key="2">
    <source>
        <dbReference type="SAM" id="SignalP"/>
    </source>
</evidence>
<dbReference type="RefSeq" id="WP_285664636.1">
    <property type="nucleotide sequence ID" value="NZ_BSTX01000003.1"/>
</dbReference>
<dbReference type="EMBL" id="BSTX01000003">
    <property type="protein sequence ID" value="GLZ79486.1"/>
    <property type="molecule type" value="Genomic_DNA"/>
</dbReference>
<dbReference type="SUPFAM" id="SSF50494">
    <property type="entry name" value="Trypsin-like serine proteases"/>
    <property type="match status" value="1"/>
</dbReference>
<dbReference type="Gene3D" id="2.40.10.10">
    <property type="entry name" value="Trypsin-like serine proteases"/>
    <property type="match status" value="2"/>
</dbReference>
<dbReference type="AlphaFoldDB" id="A0A9W6SP04"/>
<proteinExistence type="predicted"/>
<keyword evidence="2" id="KW-0732">Signal</keyword>
<reference evidence="3" key="1">
    <citation type="submission" date="2023-03" db="EMBL/GenBank/DDBJ databases">
        <title>Actinorhabdospora filicis NBRC 111898.</title>
        <authorList>
            <person name="Ichikawa N."/>
            <person name="Sato H."/>
            <person name="Tonouchi N."/>
        </authorList>
    </citation>
    <scope>NUCLEOTIDE SEQUENCE</scope>
    <source>
        <strain evidence="3">NBRC 111898</strain>
    </source>
</reference>
<organism evidence="3 4">
    <name type="scientific">Actinorhabdospora filicis</name>
    <dbReference type="NCBI Taxonomy" id="1785913"/>
    <lineage>
        <taxon>Bacteria</taxon>
        <taxon>Bacillati</taxon>
        <taxon>Actinomycetota</taxon>
        <taxon>Actinomycetes</taxon>
        <taxon>Micromonosporales</taxon>
        <taxon>Micromonosporaceae</taxon>
        <taxon>Actinorhabdospora</taxon>
    </lineage>
</organism>
<gene>
    <name evidence="3" type="ORF">Afil01_42930</name>
</gene>
<name>A0A9W6SP04_9ACTN</name>
<sequence length="405" mass="42320">MRIRARALAVLATAATLAGLLHAGTAQAAGTVRTDAEIAELSLAEQNELLEPLRRVADAVDAAGRDTGAAYYAGVVLDANHGAVLAHLTDPSRKGALLAAARRLDKGADFGLLRFERAAYTRARLGAARDRVLAERASLGLDVESIVVAPTGSGLTLRVRDLAAAPAGLRAAPELFGVSVRVEQAAAAGGDTSRRRDTTSWIGGAALSGSGTTAGDGWLCTSGIPARANSDNRSYLITAAHCFGSGQDVWTGWENYGRNRIGYVSGVNDWWDAAAIDTSSTGTTAAWVWEGGQDSTVDRQISGIRYSYQGDWVCHSGFSSGQVCDIHVINQDVTWTGENGKGHRGVEAAKDTPGDAARPGDSGGTVWTTTGSSRQVRGIVSWGGRSLVRWTEATDILGSFGMHIA</sequence>
<feature type="region of interest" description="Disordered" evidence="1">
    <location>
        <begin position="339"/>
        <end position="370"/>
    </location>
</feature>
<dbReference type="GO" id="GO:0004252">
    <property type="term" value="F:serine-type endopeptidase activity"/>
    <property type="evidence" value="ECO:0007669"/>
    <property type="project" value="InterPro"/>
</dbReference>
<dbReference type="GO" id="GO:0006508">
    <property type="term" value="P:proteolysis"/>
    <property type="evidence" value="ECO:0007669"/>
    <property type="project" value="InterPro"/>
</dbReference>
<dbReference type="PROSITE" id="PS00134">
    <property type="entry name" value="TRYPSIN_HIS"/>
    <property type="match status" value="1"/>
</dbReference>
<evidence type="ECO:0000313" key="4">
    <source>
        <dbReference type="Proteomes" id="UP001165079"/>
    </source>
</evidence>
<keyword evidence="4" id="KW-1185">Reference proteome</keyword>
<dbReference type="InterPro" id="IPR009003">
    <property type="entry name" value="Peptidase_S1_PA"/>
</dbReference>
<comment type="caution">
    <text evidence="3">The sequence shown here is derived from an EMBL/GenBank/DDBJ whole genome shotgun (WGS) entry which is preliminary data.</text>
</comment>
<evidence type="ECO:0000313" key="3">
    <source>
        <dbReference type="EMBL" id="GLZ79486.1"/>
    </source>
</evidence>
<dbReference type="InterPro" id="IPR018114">
    <property type="entry name" value="TRYPSIN_HIS"/>
</dbReference>
<feature type="signal peptide" evidence="2">
    <location>
        <begin position="1"/>
        <end position="28"/>
    </location>
</feature>
<dbReference type="InterPro" id="IPR043504">
    <property type="entry name" value="Peptidase_S1_PA_chymotrypsin"/>
</dbReference>
<dbReference type="Proteomes" id="UP001165079">
    <property type="component" value="Unassembled WGS sequence"/>
</dbReference>
<protein>
    <submittedName>
        <fullName evidence="3">Uncharacterized protein</fullName>
    </submittedName>
</protein>
<evidence type="ECO:0000256" key="1">
    <source>
        <dbReference type="SAM" id="MobiDB-lite"/>
    </source>
</evidence>
<accession>A0A9W6SP04</accession>